<name>A0A1K1P697_RUMFL</name>
<evidence type="ECO:0000313" key="8">
    <source>
        <dbReference type="Proteomes" id="UP000183461"/>
    </source>
</evidence>
<dbReference type="RefSeq" id="WP_072300758.1">
    <property type="nucleotide sequence ID" value="NZ_FPIP01000007.1"/>
</dbReference>
<dbReference type="GO" id="GO:0000049">
    <property type="term" value="F:tRNA binding"/>
    <property type="evidence" value="ECO:0007669"/>
    <property type="project" value="UniProtKB-UniRule"/>
</dbReference>
<evidence type="ECO:0000256" key="4">
    <source>
        <dbReference type="ARBA" id="ARBA00022917"/>
    </source>
</evidence>
<reference evidence="7 8" key="1">
    <citation type="submission" date="2016-11" db="EMBL/GenBank/DDBJ databases">
        <authorList>
            <person name="Jaros S."/>
            <person name="Januszkiewicz K."/>
            <person name="Wedrychowicz H."/>
        </authorList>
    </citation>
    <scope>NUCLEOTIDE SEQUENCE [LARGE SCALE GENOMIC DNA]</scope>
    <source>
        <strain evidence="7 8">YL228</strain>
    </source>
</reference>
<proteinExistence type="inferred from homology"/>
<evidence type="ECO:0000256" key="5">
    <source>
        <dbReference type="HAMAP-Rule" id="MF_00844"/>
    </source>
</evidence>
<dbReference type="Proteomes" id="UP000183461">
    <property type="component" value="Unassembled WGS sequence"/>
</dbReference>
<keyword evidence="3 5" id="KW-0694">RNA-binding</keyword>
<accession>A0A1K1P697</accession>
<dbReference type="HAMAP" id="MF_00844_B">
    <property type="entry name" value="RqcH_B"/>
    <property type="match status" value="1"/>
</dbReference>
<dbReference type="GO" id="GO:1990112">
    <property type="term" value="C:RQC complex"/>
    <property type="evidence" value="ECO:0007669"/>
    <property type="project" value="TreeGrafter"/>
</dbReference>
<dbReference type="Pfam" id="PF05833">
    <property type="entry name" value="NFACT_N"/>
    <property type="match status" value="1"/>
</dbReference>
<comment type="subunit">
    <text evidence="5">Associates with stalled 50S ribosomal subunits. Binds to RqcP.</text>
</comment>
<sequence length="583" mass="65603">MALDGAFLYAVKSELMPLIGGRVEKIHQPSREEVIISIRTRSGSKKLYISANAGSARVHITENNVDNPQTPPMFCMLLRKRLGSGKLIDIRQDGLERILFLDFECVNELGDIVTITLACEIMGRCSNLIIINSEGKVIDSIKRVDEDMSRERLVLPGMKYTLPPRDDRLNFLTAEPEEIVSRLKNTEPKELSKALIRIFEGISPILAREWAFFAGRGAHIETDTITADQQDRLLFAVKRTRQQLQSGECCFSAVSDKEGQLKDFSFIRLSQFGTLMYTKELGSASELLDYFYSERDRAARTKQRANDLFKLLMNLTDRTSRRIAAQRDELAACADKEHAKLCGDLISANMYRIQKGDSSVTVENFYDESCPQVTISLDVRKTPAQNAQHYYSEYKKSVTAEEKLAEQISKGEEELQYLESVFDALTRASSENDIIQLRLELKEQGYVRYAGGKAKPPKALPPVEYKSSDGFSILVGRNNKQNDQLSLKFAEKTDIWLHTQLITGSHVLILTDGETPPERTIEEAAVIAAVNSKGRDSGLVPVDHCLARYVKKPAGAKPGKVIFTNYKTIFVKPDTELEQRLKV</sequence>
<protein>
    <recommendedName>
        <fullName evidence="5">Rqc2 homolog RqcH</fullName>
        <shortName evidence="5">RqcH</shortName>
    </recommendedName>
</protein>
<dbReference type="GO" id="GO:0019843">
    <property type="term" value="F:rRNA binding"/>
    <property type="evidence" value="ECO:0007669"/>
    <property type="project" value="UniProtKB-UniRule"/>
</dbReference>
<evidence type="ECO:0000256" key="3">
    <source>
        <dbReference type="ARBA" id="ARBA00022884"/>
    </source>
</evidence>
<dbReference type="AlphaFoldDB" id="A0A1K1P697"/>
<dbReference type="PANTHER" id="PTHR15239:SF6">
    <property type="entry name" value="RIBOSOME QUALITY CONTROL COMPLEX SUBUNIT NEMF"/>
    <property type="match status" value="1"/>
</dbReference>
<dbReference type="Gene3D" id="2.30.310.10">
    <property type="entry name" value="ibrinogen binding protein from staphylococcus aureus domain"/>
    <property type="match status" value="1"/>
</dbReference>
<gene>
    <name evidence="5" type="primary">rqcH</name>
    <name evidence="7" type="ORF">SAMN02910280_2535</name>
</gene>
<organism evidence="7 8">
    <name type="scientific">Ruminococcus flavefaciens</name>
    <dbReference type="NCBI Taxonomy" id="1265"/>
    <lineage>
        <taxon>Bacteria</taxon>
        <taxon>Bacillati</taxon>
        <taxon>Bacillota</taxon>
        <taxon>Clostridia</taxon>
        <taxon>Eubacteriales</taxon>
        <taxon>Oscillospiraceae</taxon>
        <taxon>Ruminococcus</taxon>
    </lineage>
</organism>
<dbReference type="GO" id="GO:0072344">
    <property type="term" value="P:rescue of stalled ribosome"/>
    <property type="evidence" value="ECO:0007669"/>
    <property type="project" value="UniProtKB-UniRule"/>
</dbReference>
<keyword evidence="2 5" id="KW-0699">rRNA-binding</keyword>
<evidence type="ECO:0000256" key="2">
    <source>
        <dbReference type="ARBA" id="ARBA00022730"/>
    </source>
</evidence>
<comment type="similarity">
    <text evidence="5">Belongs to the NEMF family.</text>
</comment>
<keyword evidence="4 5" id="KW-0648">Protein biosynthesis</keyword>
<dbReference type="InterPro" id="IPR051608">
    <property type="entry name" value="RQC_Subunit_NEMF"/>
</dbReference>
<evidence type="ECO:0000256" key="1">
    <source>
        <dbReference type="ARBA" id="ARBA00022555"/>
    </source>
</evidence>
<evidence type="ECO:0000313" key="7">
    <source>
        <dbReference type="EMBL" id="SFW43306.1"/>
    </source>
</evidence>
<keyword evidence="1 5" id="KW-0820">tRNA-binding</keyword>
<dbReference type="InterPro" id="IPR008532">
    <property type="entry name" value="NFACT_RNA-bd"/>
</dbReference>
<dbReference type="PANTHER" id="PTHR15239">
    <property type="entry name" value="NUCLEAR EXPORT MEDIATOR FACTOR NEMF"/>
    <property type="match status" value="1"/>
</dbReference>
<dbReference type="Pfam" id="PF05670">
    <property type="entry name" value="NFACT-R_1"/>
    <property type="match status" value="1"/>
</dbReference>
<feature type="domain" description="NFACT RNA-binding" evidence="6">
    <location>
        <begin position="465"/>
        <end position="539"/>
    </location>
</feature>
<dbReference type="GO" id="GO:0043023">
    <property type="term" value="F:ribosomal large subunit binding"/>
    <property type="evidence" value="ECO:0007669"/>
    <property type="project" value="UniProtKB-UniRule"/>
</dbReference>
<comment type="function">
    <text evidence="5">Key component of the ribosome quality control system (RQC), a ribosome-associated complex that mediates the extraction of incompletely synthesized nascent chains from stalled ribosomes and their subsequent degradation. RqcH recruits Ala-charged tRNA, and with RqcP directs the elongation of stalled nascent chains on 50S ribosomal subunits, leading to non-templated C-terminal alanine extensions (Ala tail). The Ala tail promotes nascent chain degradation. May add between 1 and at least 8 Ala residues. Binds to stalled 50S ribosomal subunits.</text>
</comment>
<dbReference type="EMBL" id="FPIP01000007">
    <property type="protein sequence ID" value="SFW43306.1"/>
    <property type="molecule type" value="Genomic_DNA"/>
</dbReference>
<evidence type="ECO:0000259" key="6">
    <source>
        <dbReference type="Pfam" id="PF05670"/>
    </source>
</evidence>
<dbReference type="InterPro" id="IPR043682">
    <property type="entry name" value="RqcH_bacterial"/>
</dbReference>